<accession>A0AAD6IPK8</accession>
<name>A0AAD6IPK8_DREDA</name>
<evidence type="ECO:0000313" key="3">
    <source>
        <dbReference type="Proteomes" id="UP001221413"/>
    </source>
</evidence>
<sequence length="99" mass="11644">MEQIRRRIRELDQEVAANKDKSVDLTREEPMPDASYEIAVTKPKPNFIKAIYYTKGRHGKNYSRSPDSNNKYLSHKARPSRLELHDFDIRVLMRRTALA</sequence>
<feature type="coiled-coil region" evidence="1">
    <location>
        <begin position="1"/>
        <end position="28"/>
    </location>
</feature>
<gene>
    <name evidence="2" type="ORF">Dda_9132</name>
</gene>
<keyword evidence="1" id="KW-0175">Coiled coil</keyword>
<dbReference type="AlphaFoldDB" id="A0AAD6IPK8"/>
<evidence type="ECO:0000313" key="2">
    <source>
        <dbReference type="EMBL" id="KAJ6256040.1"/>
    </source>
</evidence>
<reference evidence="2" key="1">
    <citation type="submission" date="2023-01" db="EMBL/GenBank/DDBJ databases">
        <title>The chitinases involved in constricting ring structure development in the nematode-trapping fungus Drechslerella dactyloides.</title>
        <authorList>
            <person name="Wang R."/>
            <person name="Zhang L."/>
            <person name="Tang P."/>
            <person name="Li S."/>
            <person name="Liang L."/>
        </authorList>
    </citation>
    <scope>NUCLEOTIDE SEQUENCE</scope>
    <source>
        <strain evidence="2">YMF1.00031</strain>
    </source>
</reference>
<keyword evidence="3" id="KW-1185">Reference proteome</keyword>
<dbReference type="EMBL" id="JAQGDS010000015">
    <property type="protein sequence ID" value="KAJ6256040.1"/>
    <property type="molecule type" value="Genomic_DNA"/>
</dbReference>
<dbReference type="Proteomes" id="UP001221413">
    <property type="component" value="Unassembled WGS sequence"/>
</dbReference>
<protein>
    <submittedName>
        <fullName evidence="2">Uncharacterized protein</fullName>
    </submittedName>
</protein>
<comment type="caution">
    <text evidence="2">The sequence shown here is derived from an EMBL/GenBank/DDBJ whole genome shotgun (WGS) entry which is preliminary data.</text>
</comment>
<organism evidence="2 3">
    <name type="scientific">Drechslerella dactyloides</name>
    <name type="common">Nematode-trapping fungus</name>
    <name type="synonym">Arthrobotrys dactyloides</name>
    <dbReference type="NCBI Taxonomy" id="74499"/>
    <lineage>
        <taxon>Eukaryota</taxon>
        <taxon>Fungi</taxon>
        <taxon>Dikarya</taxon>
        <taxon>Ascomycota</taxon>
        <taxon>Pezizomycotina</taxon>
        <taxon>Orbiliomycetes</taxon>
        <taxon>Orbiliales</taxon>
        <taxon>Orbiliaceae</taxon>
        <taxon>Drechslerella</taxon>
    </lineage>
</organism>
<proteinExistence type="predicted"/>
<evidence type="ECO:0000256" key="1">
    <source>
        <dbReference type="SAM" id="Coils"/>
    </source>
</evidence>